<accession>A0A518EZJ7</accession>
<dbReference type="AlphaFoldDB" id="A0A518EZJ7"/>
<protein>
    <submittedName>
        <fullName evidence="1">Uncharacterized protein</fullName>
    </submittedName>
</protein>
<organism evidence="1 2">
    <name type="scientific">Saltatorellus ferox</name>
    <dbReference type="NCBI Taxonomy" id="2528018"/>
    <lineage>
        <taxon>Bacteria</taxon>
        <taxon>Pseudomonadati</taxon>
        <taxon>Planctomycetota</taxon>
        <taxon>Planctomycetia</taxon>
        <taxon>Planctomycetia incertae sedis</taxon>
        <taxon>Saltatorellus</taxon>
    </lineage>
</organism>
<evidence type="ECO:0000313" key="1">
    <source>
        <dbReference type="EMBL" id="QDV09517.1"/>
    </source>
</evidence>
<keyword evidence="2" id="KW-1185">Reference proteome</keyword>
<proteinExistence type="predicted"/>
<name>A0A518EZJ7_9BACT</name>
<gene>
    <name evidence="1" type="ORF">Poly30_50750</name>
</gene>
<dbReference type="EMBL" id="CP036434">
    <property type="protein sequence ID" value="QDV09517.1"/>
    <property type="molecule type" value="Genomic_DNA"/>
</dbReference>
<sequence>MVRHAVRKHPLQKICPADGSLVLRRLPRTLRGVFIGDFDILRLLPNHYARHDLITQ</sequence>
<evidence type="ECO:0000313" key="2">
    <source>
        <dbReference type="Proteomes" id="UP000320390"/>
    </source>
</evidence>
<reference evidence="1 2" key="1">
    <citation type="submission" date="2019-02" db="EMBL/GenBank/DDBJ databases">
        <title>Deep-cultivation of Planctomycetes and their phenomic and genomic characterization uncovers novel biology.</title>
        <authorList>
            <person name="Wiegand S."/>
            <person name="Jogler M."/>
            <person name="Boedeker C."/>
            <person name="Pinto D."/>
            <person name="Vollmers J."/>
            <person name="Rivas-Marin E."/>
            <person name="Kohn T."/>
            <person name="Peeters S.H."/>
            <person name="Heuer A."/>
            <person name="Rast P."/>
            <person name="Oberbeckmann S."/>
            <person name="Bunk B."/>
            <person name="Jeske O."/>
            <person name="Meyerdierks A."/>
            <person name="Storesund J.E."/>
            <person name="Kallscheuer N."/>
            <person name="Luecker S."/>
            <person name="Lage O.M."/>
            <person name="Pohl T."/>
            <person name="Merkel B.J."/>
            <person name="Hornburger P."/>
            <person name="Mueller R.-W."/>
            <person name="Bruemmer F."/>
            <person name="Labrenz M."/>
            <person name="Spormann A.M."/>
            <person name="Op den Camp H."/>
            <person name="Overmann J."/>
            <person name="Amann R."/>
            <person name="Jetten M.S.M."/>
            <person name="Mascher T."/>
            <person name="Medema M.H."/>
            <person name="Devos D.P."/>
            <person name="Kaster A.-K."/>
            <person name="Ovreas L."/>
            <person name="Rohde M."/>
            <person name="Galperin M.Y."/>
            <person name="Jogler C."/>
        </authorList>
    </citation>
    <scope>NUCLEOTIDE SEQUENCE [LARGE SCALE GENOMIC DNA]</scope>
    <source>
        <strain evidence="1 2">Poly30</strain>
    </source>
</reference>
<dbReference type="Proteomes" id="UP000320390">
    <property type="component" value="Chromosome"/>
</dbReference>